<accession>R0EDP1</accession>
<comment type="caution">
    <text evidence="2">The sequence shown here is derived from an EMBL/GenBank/DDBJ whole genome shotgun (WGS) entry which is preliminary data.</text>
</comment>
<gene>
    <name evidence="2" type="ORF">OR37_00064</name>
</gene>
<name>R0EDP1_CAUVI</name>
<keyword evidence="1" id="KW-0732">Signal</keyword>
<dbReference type="EMBL" id="APMP01000001">
    <property type="protein sequence ID" value="ENZ83563.1"/>
    <property type="molecule type" value="Genomic_DNA"/>
</dbReference>
<reference evidence="2 3" key="1">
    <citation type="journal article" date="2013" name="Genome Announc.">
        <title>Draft Genome Sequence for Caulobacter sp. Strain OR37, a Bacterium Tolerant to Heavy Metals.</title>
        <authorList>
            <person name="Utturkar S.M."/>
            <person name="Bollmann A."/>
            <person name="Brzoska R.M."/>
            <person name="Klingeman D.M."/>
            <person name="Epstein S.E."/>
            <person name="Palumbo A.V."/>
            <person name="Brown S.D."/>
        </authorList>
    </citation>
    <scope>NUCLEOTIDE SEQUENCE [LARGE SCALE GENOMIC DNA]</scope>
    <source>
        <strain evidence="2 3">OR37</strain>
    </source>
</reference>
<evidence type="ECO:0000313" key="2">
    <source>
        <dbReference type="EMBL" id="ENZ83563.1"/>
    </source>
</evidence>
<protein>
    <recommendedName>
        <fullName evidence="4">Lipid/polyisoprenoid-binding YceI-like domain-containing protein</fullName>
    </recommendedName>
</protein>
<evidence type="ECO:0000313" key="3">
    <source>
        <dbReference type="Proteomes" id="UP000013063"/>
    </source>
</evidence>
<feature type="signal peptide" evidence="1">
    <location>
        <begin position="1"/>
        <end position="23"/>
    </location>
</feature>
<dbReference type="AlphaFoldDB" id="R0EDP1"/>
<feature type="chain" id="PRO_5004348996" description="Lipid/polyisoprenoid-binding YceI-like domain-containing protein" evidence="1">
    <location>
        <begin position="24"/>
        <end position="222"/>
    </location>
</feature>
<evidence type="ECO:0008006" key="4">
    <source>
        <dbReference type="Google" id="ProtNLM"/>
    </source>
</evidence>
<evidence type="ECO:0000256" key="1">
    <source>
        <dbReference type="SAM" id="SignalP"/>
    </source>
</evidence>
<keyword evidence="3" id="KW-1185">Reference proteome</keyword>
<dbReference type="PATRIC" id="fig|1292034.3.peg.66"/>
<organism evidence="2 3">
    <name type="scientific">Caulobacter vibrioides OR37</name>
    <dbReference type="NCBI Taxonomy" id="1292034"/>
    <lineage>
        <taxon>Bacteria</taxon>
        <taxon>Pseudomonadati</taxon>
        <taxon>Pseudomonadota</taxon>
        <taxon>Alphaproteobacteria</taxon>
        <taxon>Caulobacterales</taxon>
        <taxon>Caulobacteraceae</taxon>
        <taxon>Caulobacter</taxon>
    </lineage>
</organism>
<sequence length="222" mass="23663" precursor="true">MKGLVVRTGMILFAAMAAGGAHAQVIVQKPAMSVSAKDGRFTGYSAAVPLDLSTDTEKVTLTAKSVGTLENPTYALDLNLVQKPDDDRVGQRSMGVGASWNDREARVRSSVSRMFGFGILPRANYVRVSMDMDASQAIAVPGKVPVARANLRSSLTLDGKPIGSIAVGGGSTGDEGVDLSLTRPFDIPAEFTVSLRGAVNPREQQWRLQDSRLMVKLVKASW</sequence>
<dbReference type="Proteomes" id="UP000013063">
    <property type="component" value="Unassembled WGS sequence"/>
</dbReference>
<proteinExistence type="predicted"/>